<dbReference type="GO" id="GO:0022857">
    <property type="term" value="F:transmembrane transporter activity"/>
    <property type="evidence" value="ECO:0007669"/>
    <property type="project" value="TreeGrafter"/>
</dbReference>
<feature type="transmembrane region" description="Helical" evidence="6">
    <location>
        <begin position="125"/>
        <end position="146"/>
    </location>
</feature>
<keyword evidence="8" id="KW-1185">Reference proteome</keyword>
<dbReference type="Gene3D" id="1.20.1250.20">
    <property type="entry name" value="MFS general substrate transporter like domains"/>
    <property type="match status" value="1"/>
</dbReference>
<protein>
    <submittedName>
        <fullName evidence="7">Putative transporter</fullName>
    </submittedName>
</protein>
<feature type="transmembrane region" description="Helical" evidence="6">
    <location>
        <begin position="221"/>
        <end position="241"/>
    </location>
</feature>
<feature type="transmembrane region" description="Helical" evidence="6">
    <location>
        <begin position="84"/>
        <end position="105"/>
    </location>
</feature>
<dbReference type="EMBL" id="QGMI01000166">
    <property type="protein sequence ID" value="TVY46178.1"/>
    <property type="molecule type" value="Genomic_DNA"/>
</dbReference>
<dbReference type="InterPro" id="IPR036259">
    <property type="entry name" value="MFS_trans_sf"/>
</dbReference>
<gene>
    <name evidence="7" type="ORF">LOCC1_G004323</name>
</gene>
<evidence type="ECO:0000256" key="6">
    <source>
        <dbReference type="SAM" id="Phobius"/>
    </source>
</evidence>
<dbReference type="GO" id="GO:0016020">
    <property type="term" value="C:membrane"/>
    <property type="evidence" value="ECO:0007669"/>
    <property type="project" value="UniProtKB-SubCell"/>
</dbReference>
<accession>A0A8H8S416</accession>
<comment type="subcellular location">
    <subcellularLocation>
        <location evidence="1">Membrane</location>
        <topology evidence="1">Multi-pass membrane protein</topology>
    </subcellularLocation>
</comment>
<reference evidence="7 8" key="1">
    <citation type="submission" date="2018-05" db="EMBL/GenBank/DDBJ databases">
        <title>Genome sequencing and assembly of the regulated plant pathogen Lachnellula willkommii and related sister species for the development of diagnostic species identification markers.</title>
        <authorList>
            <person name="Giroux E."/>
            <person name="Bilodeau G."/>
        </authorList>
    </citation>
    <scope>NUCLEOTIDE SEQUENCE [LARGE SCALE GENOMIC DNA]</scope>
    <source>
        <strain evidence="7 8">CBS 160.35</strain>
    </source>
</reference>
<proteinExistence type="predicted"/>
<evidence type="ECO:0000313" key="7">
    <source>
        <dbReference type="EMBL" id="TVY46178.1"/>
    </source>
</evidence>
<feature type="transmembrane region" description="Helical" evidence="6">
    <location>
        <begin position="153"/>
        <end position="176"/>
    </location>
</feature>
<comment type="caution">
    <text evidence="7">The sequence shown here is derived from an EMBL/GenBank/DDBJ whole genome shotgun (WGS) entry which is preliminary data.</text>
</comment>
<evidence type="ECO:0000313" key="8">
    <source>
        <dbReference type="Proteomes" id="UP000443090"/>
    </source>
</evidence>
<evidence type="ECO:0000256" key="1">
    <source>
        <dbReference type="ARBA" id="ARBA00004141"/>
    </source>
</evidence>
<keyword evidence="3 6" id="KW-0812">Transmembrane</keyword>
<evidence type="ECO:0000256" key="3">
    <source>
        <dbReference type="ARBA" id="ARBA00022692"/>
    </source>
</evidence>
<evidence type="ECO:0000256" key="4">
    <source>
        <dbReference type="ARBA" id="ARBA00022989"/>
    </source>
</evidence>
<evidence type="ECO:0000256" key="2">
    <source>
        <dbReference type="ARBA" id="ARBA00022448"/>
    </source>
</evidence>
<dbReference type="SUPFAM" id="SSF103473">
    <property type="entry name" value="MFS general substrate transporter"/>
    <property type="match status" value="1"/>
</dbReference>
<organism evidence="7 8">
    <name type="scientific">Lachnellula occidentalis</name>
    <dbReference type="NCBI Taxonomy" id="215460"/>
    <lineage>
        <taxon>Eukaryota</taxon>
        <taxon>Fungi</taxon>
        <taxon>Dikarya</taxon>
        <taxon>Ascomycota</taxon>
        <taxon>Pezizomycotina</taxon>
        <taxon>Leotiomycetes</taxon>
        <taxon>Helotiales</taxon>
        <taxon>Lachnaceae</taxon>
        <taxon>Lachnellula</taxon>
    </lineage>
</organism>
<keyword evidence="5 6" id="KW-0472">Membrane</keyword>
<feature type="transmembrane region" description="Helical" evidence="6">
    <location>
        <begin position="12"/>
        <end position="32"/>
    </location>
</feature>
<evidence type="ECO:0000256" key="5">
    <source>
        <dbReference type="ARBA" id="ARBA00023136"/>
    </source>
</evidence>
<sequence length="293" mass="33175">MDGLCGMSAWQWVYLLEGLGTILFAIAVFFVLPDYPKSPRSNKWLTPREQEYLELRLSENAPKTEDAAFNTTEIWQSLRDPRTYAFMLSQILMNLGGYGLSWQLPTVTTSLGFAGLPRWFQKRAYLTRPAFIMFICAGALVFFIVLASTRDKYAVYIACVFGTMFYSVYFIPFWAWRSSTLSGTTGTAFTLAFQSCVGQVGGVIGPQLFQSKYAHNGYKVPFAICAAAIGAGWVASGWTWWLTRNVEWDVRRIRKLRIKSEKGGKIFADDDVKVFGERTFYGKTLEKRVGSEI</sequence>
<dbReference type="OrthoDB" id="2985014at2759"/>
<dbReference type="PANTHER" id="PTHR43791:SF91">
    <property type="entry name" value="MAJOR FACILITATOR SUPERFAMILY (MFS) PROFILE DOMAIN-CONTAINING PROTEIN-RELATED"/>
    <property type="match status" value="1"/>
</dbReference>
<dbReference type="PANTHER" id="PTHR43791">
    <property type="entry name" value="PERMEASE-RELATED"/>
    <property type="match status" value="1"/>
</dbReference>
<name>A0A8H8S416_9HELO</name>
<keyword evidence="2" id="KW-0813">Transport</keyword>
<dbReference type="AlphaFoldDB" id="A0A8H8S416"/>
<keyword evidence="4 6" id="KW-1133">Transmembrane helix</keyword>
<dbReference type="Proteomes" id="UP000443090">
    <property type="component" value="Unassembled WGS sequence"/>
</dbReference>